<dbReference type="EC" id="2.3.2.27" evidence="5 17"/>
<dbReference type="GO" id="GO:0008270">
    <property type="term" value="F:zinc ion binding"/>
    <property type="evidence" value="ECO:0007669"/>
    <property type="project" value="UniProtKB-KW"/>
</dbReference>
<evidence type="ECO:0000256" key="18">
    <source>
        <dbReference type="SAM" id="MobiDB-lite"/>
    </source>
</evidence>
<feature type="compositionally biased region" description="Acidic residues" evidence="18">
    <location>
        <begin position="146"/>
        <end position="162"/>
    </location>
</feature>
<sequence length="358" mass="40181">MITDSLDDVADSTDWLSTPLSGLAAVEAALRCQVCKDFYKTPMLTSCNHTFCSVCIRRALSNDGKCPLCRASEQELKLRSNWSMEETVDTFVKTRQDVLDFARRPAVIAAAPDSPKRKRGEFYDEEEEQTTSSSQRSTEMARQEAEIQDSDDDEADDYEPDDGLVACPEDHNHNRNDPETRLPAIHYSMLKEPQLRKKLQELGISAGGTRQMLERRHKEWVTLWNANCDALHPRRKVDLLHDLDAWERTLGTRAPTASRSLQLGAQIKDKDFDGAAWAAKHDDSFKDLIASARKNNKSKTQAQAQEEGKAESAGQGQPQREQQQGDPGLPAPGGRCTGTILCDTGDAYRQCYSRFDER</sequence>
<dbReference type="InterPro" id="IPR013083">
    <property type="entry name" value="Znf_RING/FYVE/PHD"/>
</dbReference>
<dbReference type="GO" id="GO:0005634">
    <property type="term" value="C:nucleus"/>
    <property type="evidence" value="ECO:0007669"/>
    <property type="project" value="UniProtKB-SubCell"/>
</dbReference>
<dbReference type="STRING" id="1287681.M7TQ50"/>
<keyword evidence="12 17" id="KW-0862">Zinc</keyword>
<evidence type="ECO:0000256" key="7">
    <source>
        <dbReference type="ARBA" id="ARBA00022679"/>
    </source>
</evidence>
<comment type="subcellular location">
    <subcellularLocation>
        <location evidence="2 17">Nucleus</location>
    </subcellularLocation>
</comment>
<evidence type="ECO:0000256" key="9">
    <source>
        <dbReference type="ARBA" id="ARBA00022763"/>
    </source>
</evidence>
<evidence type="ECO:0000256" key="12">
    <source>
        <dbReference type="ARBA" id="ARBA00022833"/>
    </source>
</evidence>
<evidence type="ECO:0000259" key="19">
    <source>
        <dbReference type="PROSITE" id="PS50089"/>
    </source>
</evidence>
<evidence type="ECO:0000256" key="3">
    <source>
        <dbReference type="ARBA" id="ARBA00004906"/>
    </source>
</evidence>
<dbReference type="GO" id="GO:0003697">
    <property type="term" value="F:single-stranded DNA binding"/>
    <property type="evidence" value="ECO:0007669"/>
    <property type="project" value="UniProtKB-UniRule"/>
</dbReference>
<dbReference type="EMBL" id="KB706171">
    <property type="protein sequence ID" value="EMR68840.1"/>
    <property type="molecule type" value="Genomic_DNA"/>
</dbReference>
<evidence type="ECO:0000256" key="13">
    <source>
        <dbReference type="ARBA" id="ARBA00023125"/>
    </source>
</evidence>
<feature type="compositionally biased region" description="Low complexity" evidence="18">
    <location>
        <begin position="314"/>
        <end position="328"/>
    </location>
</feature>
<evidence type="ECO:0000313" key="22">
    <source>
        <dbReference type="Proteomes" id="UP000012174"/>
    </source>
</evidence>
<evidence type="ECO:0000256" key="4">
    <source>
        <dbReference type="ARBA" id="ARBA00009506"/>
    </source>
</evidence>
<feature type="domain" description="RING-type" evidence="19">
    <location>
        <begin position="32"/>
        <end position="70"/>
    </location>
</feature>
<comment type="function">
    <text evidence="17">E3 RING-finger protein, member of the UBC2/RAD6 epistasis group. Associates to the E2 ubiquitin conjugating enzyme UBC2/RAD6 to form the UBC2-RAD18 ubiquitin ligase complex involved in postreplicative repair (PRR) of damaged DNA.</text>
</comment>
<evidence type="ECO:0000256" key="6">
    <source>
        <dbReference type="ARBA" id="ARBA00015551"/>
    </source>
</evidence>
<accession>M7TQ50</accession>
<dbReference type="InterPro" id="IPR004580">
    <property type="entry name" value="Rad18_fungi"/>
</dbReference>
<comment type="pathway">
    <text evidence="3 17">Protein modification; protein ubiquitination.</text>
</comment>
<organism evidence="21 22">
    <name type="scientific">Eutypa lata (strain UCR-EL1)</name>
    <name type="common">Grapevine dieback disease fungus</name>
    <name type="synonym">Eutypa armeniacae</name>
    <dbReference type="NCBI Taxonomy" id="1287681"/>
    <lineage>
        <taxon>Eukaryota</taxon>
        <taxon>Fungi</taxon>
        <taxon>Dikarya</taxon>
        <taxon>Ascomycota</taxon>
        <taxon>Pezizomycotina</taxon>
        <taxon>Sordariomycetes</taxon>
        <taxon>Xylariomycetidae</taxon>
        <taxon>Xylariales</taxon>
        <taxon>Diatrypaceae</taxon>
        <taxon>Eutypa</taxon>
    </lineage>
</organism>
<dbReference type="KEGG" id="ela:UCREL1_4137"/>
<dbReference type="OMA" id="IPNTGPR"/>
<keyword evidence="15 17" id="KW-0539">Nucleus</keyword>
<dbReference type="GO" id="GO:0006301">
    <property type="term" value="P:DNA damage tolerance"/>
    <property type="evidence" value="ECO:0007669"/>
    <property type="project" value="InterPro"/>
</dbReference>
<dbReference type="Gene3D" id="3.30.40.10">
    <property type="entry name" value="Zinc/RING finger domain, C3HC4 (zinc finger)"/>
    <property type="match status" value="1"/>
</dbReference>
<evidence type="ECO:0000256" key="15">
    <source>
        <dbReference type="ARBA" id="ARBA00023242"/>
    </source>
</evidence>
<feature type="domain" description="SAP" evidence="20">
    <location>
        <begin position="187"/>
        <end position="221"/>
    </location>
</feature>
<dbReference type="PANTHER" id="PTHR14134">
    <property type="entry name" value="E3 UBIQUITIN-PROTEIN LIGASE RAD18"/>
    <property type="match status" value="1"/>
</dbReference>
<feature type="compositionally biased region" description="Basic and acidic residues" evidence="18">
    <location>
        <begin position="168"/>
        <end position="180"/>
    </location>
</feature>
<evidence type="ECO:0000256" key="10">
    <source>
        <dbReference type="ARBA" id="ARBA00022771"/>
    </source>
</evidence>
<evidence type="ECO:0000313" key="21">
    <source>
        <dbReference type="EMBL" id="EMR68840.1"/>
    </source>
</evidence>
<keyword evidence="10 16" id="KW-0863">Zinc-finger</keyword>
<dbReference type="PROSITE" id="PS50800">
    <property type="entry name" value="SAP"/>
    <property type="match status" value="1"/>
</dbReference>
<dbReference type="Proteomes" id="UP000012174">
    <property type="component" value="Unassembled WGS sequence"/>
</dbReference>
<dbReference type="AlphaFoldDB" id="M7TQ50"/>
<proteinExistence type="inferred from homology"/>
<evidence type="ECO:0000256" key="5">
    <source>
        <dbReference type="ARBA" id="ARBA00012483"/>
    </source>
</evidence>
<dbReference type="GO" id="GO:0097505">
    <property type="term" value="C:Rad6-Rad18 complex"/>
    <property type="evidence" value="ECO:0007669"/>
    <property type="project" value="TreeGrafter"/>
</dbReference>
<feature type="region of interest" description="Disordered" evidence="18">
    <location>
        <begin position="295"/>
        <end position="337"/>
    </location>
</feature>
<protein>
    <recommendedName>
        <fullName evidence="6 17">Postreplication repair E3 ubiquitin-protein ligase RAD18</fullName>
        <ecNumber evidence="5 17">2.3.2.27</ecNumber>
    </recommendedName>
    <alternativeName>
        <fullName evidence="17">RING-type E3 ubiquitin transferase RAD18</fullName>
    </alternativeName>
</protein>
<dbReference type="HOGENOM" id="CLU_028491_1_1_1"/>
<dbReference type="PANTHER" id="PTHR14134:SF2">
    <property type="entry name" value="E3 UBIQUITIN-PROTEIN LIGASE RAD18"/>
    <property type="match status" value="1"/>
</dbReference>
<reference evidence="22" key="1">
    <citation type="journal article" date="2013" name="Genome Announc.">
        <title>Draft genome sequence of the grapevine dieback fungus Eutypa lata UCR-EL1.</title>
        <authorList>
            <person name="Blanco-Ulate B."/>
            <person name="Rolshausen P.E."/>
            <person name="Cantu D."/>
        </authorList>
    </citation>
    <scope>NUCLEOTIDE SEQUENCE [LARGE SCALE GENOMIC DNA]</scope>
    <source>
        <strain evidence="22">UCR-EL1</strain>
    </source>
</reference>
<dbReference type="SMART" id="SM00513">
    <property type="entry name" value="SAP"/>
    <property type="match status" value="1"/>
</dbReference>
<dbReference type="SUPFAM" id="SSF57850">
    <property type="entry name" value="RING/U-box"/>
    <property type="match status" value="1"/>
</dbReference>
<evidence type="ECO:0000256" key="8">
    <source>
        <dbReference type="ARBA" id="ARBA00022723"/>
    </source>
</evidence>
<evidence type="ECO:0000256" key="11">
    <source>
        <dbReference type="ARBA" id="ARBA00022786"/>
    </source>
</evidence>
<dbReference type="eggNOG" id="KOG0287">
    <property type="taxonomic scope" value="Eukaryota"/>
</dbReference>
<comment type="subunit">
    <text evidence="17">Interacts with E2 UBC2, forming a complex with ubiquitin ligase activity.</text>
</comment>
<evidence type="ECO:0000256" key="14">
    <source>
        <dbReference type="ARBA" id="ARBA00023204"/>
    </source>
</evidence>
<keyword evidence="22" id="KW-1185">Reference proteome</keyword>
<gene>
    <name evidence="21" type="ORF">UCREL1_4137</name>
</gene>
<dbReference type="OrthoDB" id="9049620at2759"/>
<keyword evidence="11 17" id="KW-0833">Ubl conjugation pathway</keyword>
<dbReference type="Pfam" id="PF13923">
    <property type="entry name" value="zf-C3HC4_2"/>
    <property type="match status" value="1"/>
</dbReference>
<dbReference type="FunFam" id="3.30.40.10:FF:000172">
    <property type="entry name" value="E3 ubiquitin-protein ligase RAD18"/>
    <property type="match status" value="1"/>
</dbReference>
<dbReference type="InterPro" id="IPR039577">
    <property type="entry name" value="Rad18"/>
</dbReference>
<keyword evidence="7 17" id="KW-0808">Transferase</keyword>
<dbReference type="NCBIfam" id="TIGR00599">
    <property type="entry name" value="rad18"/>
    <property type="match status" value="1"/>
</dbReference>
<dbReference type="InterPro" id="IPR001841">
    <property type="entry name" value="Znf_RING"/>
</dbReference>
<dbReference type="GO" id="GO:0006513">
    <property type="term" value="P:protein monoubiquitination"/>
    <property type="evidence" value="ECO:0007669"/>
    <property type="project" value="InterPro"/>
</dbReference>
<keyword evidence="14 17" id="KW-0234">DNA repair</keyword>
<comment type="catalytic activity">
    <reaction evidence="1 17">
        <text>S-ubiquitinyl-[E2 ubiquitin-conjugating enzyme]-L-cysteine + [acceptor protein]-L-lysine = [E2 ubiquitin-conjugating enzyme]-L-cysteine + N(6)-ubiquitinyl-[acceptor protein]-L-lysine.</text>
        <dbReference type="EC" id="2.3.2.27"/>
    </reaction>
</comment>
<dbReference type="PROSITE" id="PS00518">
    <property type="entry name" value="ZF_RING_1"/>
    <property type="match status" value="1"/>
</dbReference>
<evidence type="ECO:0000256" key="16">
    <source>
        <dbReference type="PROSITE-ProRule" id="PRU00175"/>
    </source>
</evidence>
<keyword evidence="8 17" id="KW-0479">Metal-binding</keyword>
<dbReference type="SMART" id="SM00184">
    <property type="entry name" value="RING"/>
    <property type="match status" value="1"/>
</dbReference>
<evidence type="ECO:0000256" key="17">
    <source>
        <dbReference type="RuleBase" id="RU368093"/>
    </source>
</evidence>
<name>M7TQ50_EUTLA</name>
<keyword evidence="13 17" id="KW-0238">DNA-binding</keyword>
<dbReference type="PROSITE" id="PS50089">
    <property type="entry name" value="ZF_RING_2"/>
    <property type="match status" value="1"/>
</dbReference>
<feature type="region of interest" description="Disordered" evidence="18">
    <location>
        <begin position="111"/>
        <end position="180"/>
    </location>
</feature>
<dbReference type="InterPro" id="IPR017907">
    <property type="entry name" value="Znf_RING_CS"/>
</dbReference>
<comment type="similarity">
    <text evidence="4 17">Belongs to the RAD18 family.</text>
</comment>
<dbReference type="GO" id="GO:0006281">
    <property type="term" value="P:DNA repair"/>
    <property type="evidence" value="ECO:0007669"/>
    <property type="project" value="UniProtKB-KW"/>
</dbReference>
<dbReference type="UniPathway" id="UPA00143"/>
<dbReference type="InterPro" id="IPR003034">
    <property type="entry name" value="SAP_dom"/>
</dbReference>
<dbReference type="GO" id="GO:0061630">
    <property type="term" value="F:ubiquitin protein ligase activity"/>
    <property type="evidence" value="ECO:0007669"/>
    <property type="project" value="UniProtKB-UniRule"/>
</dbReference>
<keyword evidence="9 17" id="KW-0227">DNA damage</keyword>
<evidence type="ECO:0000259" key="20">
    <source>
        <dbReference type="PROSITE" id="PS50800"/>
    </source>
</evidence>
<evidence type="ECO:0000256" key="1">
    <source>
        <dbReference type="ARBA" id="ARBA00000900"/>
    </source>
</evidence>
<dbReference type="Pfam" id="PF02037">
    <property type="entry name" value="SAP"/>
    <property type="match status" value="1"/>
</dbReference>
<evidence type="ECO:0000256" key="2">
    <source>
        <dbReference type="ARBA" id="ARBA00004123"/>
    </source>
</evidence>